<dbReference type="Pfam" id="PF00593">
    <property type="entry name" value="TonB_dep_Rec_b-barrel"/>
    <property type="match status" value="1"/>
</dbReference>
<dbReference type="InterPro" id="IPR036942">
    <property type="entry name" value="Beta-barrel_TonB_sf"/>
</dbReference>
<organism evidence="8">
    <name type="scientific">bioreactor metagenome</name>
    <dbReference type="NCBI Taxonomy" id="1076179"/>
    <lineage>
        <taxon>unclassified sequences</taxon>
        <taxon>metagenomes</taxon>
        <taxon>ecological metagenomes</taxon>
    </lineage>
</organism>
<protein>
    <submittedName>
        <fullName evidence="8">TonB-dependent receptor SusC</fullName>
    </submittedName>
</protein>
<dbReference type="AlphaFoldDB" id="A0A644X875"/>
<comment type="caution">
    <text evidence="8">The sequence shown here is derived from an EMBL/GenBank/DDBJ whole genome shotgun (WGS) entry which is preliminary data.</text>
</comment>
<dbReference type="PROSITE" id="PS52016">
    <property type="entry name" value="TONB_DEPENDENT_REC_3"/>
    <property type="match status" value="1"/>
</dbReference>
<gene>
    <name evidence="8" type="primary">susC_93</name>
    <name evidence="8" type="ORF">SDC9_56805</name>
</gene>
<reference evidence="8" key="1">
    <citation type="submission" date="2019-08" db="EMBL/GenBank/DDBJ databases">
        <authorList>
            <person name="Kucharzyk K."/>
            <person name="Murdoch R.W."/>
            <person name="Higgins S."/>
            <person name="Loffler F."/>
        </authorList>
    </citation>
    <scope>NUCLEOTIDE SEQUENCE</scope>
</reference>
<evidence type="ECO:0000256" key="5">
    <source>
        <dbReference type="ARBA" id="ARBA00023136"/>
    </source>
</evidence>
<keyword evidence="4" id="KW-0798">TonB box</keyword>
<evidence type="ECO:0000256" key="6">
    <source>
        <dbReference type="ARBA" id="ARBA00023237"/>
    </source>
</evidence>
<sequence>MNYSKEIESIDSKIDVMGGYSWQHFYSKDYSKEISNHDTNPVVKKETTYPTESYLVSFYGRLNYTFKDRYLLTLTLRDDASSRFSPSTRWGLFPSAAFAWQINKESFLANSKTISDMKLRISYGVTGQQDLGLNDYPYIALYNQSTVYSNYMFGTNFYSLLKPTGYDENIKWEETASYNIGLDFGFLKNRITASVDAYMKKTDDLLNEIDVAAGTNFANRIVTNVGNLENKGVELNINAIPVDNPDFVWEIGFNGTWNETKITKLTANNNPDYVGIPTGGVSSGTGGTIQMHSVGRAPNTFYTYKQVYDVNGNPIQNLVVDLNKDGQITEADRYLTDYSPAPKYYFGFSNMFTIRNFDLGFNLRANLGNYMFNDFAAGNSTTYNFSNQGFLTNMVDVVNRTGFTRSNSPQQIKSDYFIEDASFIKMDNITLGYNFNKIFKSSIAGRLAFSVQNVFVITNYTGLDPEGWGIDNNIWPRPRIYTLGLNLTF</sequence>
<accession>A0A644X875</accession>
<dbReference type="GO" id="GO:0009279">
    <property type="term" value="C:cell outer membrane"/>
    <property type="evidence" value="ECO:0007669"/>
    <property type="project" value="UniProtKB-SubCell"/>
</dbReference>
<evidence type="ECO:0000256" key="4">
    <source>
        <dbReference type="ARBA" id="ARBA00023077"/>
    </source>
</evidence>
<evidence type="ECO:0000313" key="8">
    <source>
        <dbReference type="EMBL" id="MPM10473.1"/>
    </source>
</evidence>
<comment type="subcellular location">
    <subcellularLocation>
        <location evidence="1">Cell outer membrane</location>
        <topology evidence="1">Multi-pass membrane protein</topology>
    </subcellularLocation>
</comment>
<keyword evidence="3" id="KW-0812">Transmembrane</keyword>
<evidence type="ECO:0000256" key="2">
    <source>
        <dbReference type="ARBA" id="ARBA00022448"/>
    </source>
</evidence>
<evidence type="ECO:0000256" key="1">
    <source>
        <dbReference type="ARBA" id="ARBA00004571"/>
    </source>
</evidence>
<evidence type="ECO:0000256" key="3">
    <source>
        <dbReference type="ARBA" id="ARBA00022692"/>
    </source>
</evidence>
<dbReference type="EMBL" id="VSSQ01001697">
    <property type="protein sequence ID" value="MPM10473.1"/>
    <property type="molecule type" value="Genomic_DNA"/>
</dbReference>
<name>A0A644X875_9ZZZZ</name>
<keyword evidence="6" id="KW-0998">Cell outer membrane</keyword>
<keyword evidence="5" id="KW-0472">Membrane</keyword>
<dbReference type="Gene3D" id="2.40.170.20">
    <property type="entry name" value="TonB-dependent receptor, beta-barrel domain"/>
    <property type="match status" value="1"/>
</dbReference>
<proteinExistence type="predicted"/>
<keyword evidence="8" id="KW-0675">Receptor</keyword>
<keyword evidence="2" id="KW-0813">Transport</keyword>
<evidence type="ECO:0000259" key="7">
    <source>
        <dbReference type="Pfam" id="PF00593"/>
    </source>
</evidence>
<dbReference type="InterPro" id="IPR000531">
    <property type="entry name" value="Beta-barrel_TonB"/>
</dbReference>
<dbReference type="SUPFAM" id="SSF56935">
    <property type="entry name" value="Porins"/>
    <property type="match status" value="1"/>
</dbReference>
<feature type="domain" description="TonB-dependent receptor-like beta-barrel" evidence="7">
    <location>
        <begin position="20"/>
        <end position="454"/>
    </location>
</feature>
<dbReference type="InterPro" id="IPR039426">
    <property type="entry name" value="TonB-dep_rcpt-like"/>
</dbReference>